<evidence type="ECO:0000256" key="7">
    <source>
        <dbReference type="PROSITE-ProRule" id="PRU10086"/>
    </source>
</evidence>
<dbReference type="EMBL" id="MG831879">
    <property type="protein sequence ID" value="AVM84637.1"/>
    <property type="molecule type" value="Genomic_DNA"/>
</dbReference>
<keyword evidence="2 10" id="KW-0934">Plastid</keyword>
<evidence type="ECO:0000256" key="3">
    <source>
        <dbReference type="ARBA" id="ARBA00022670"/>
    </source>
</evidence>
<keyword evidence="4" id="KW-0378">Hydrolase</keyword>
<evidence type="ECO:0000256" key="6">
    <source>
        <dbReference type="ARBA" id="ARBA00034021"/>
    </source>
</evidence>
<name>A0A2P1GI45_9LAMI</name>
<evidence type="ECO:0000256" key="4">
    <source>
        <dbReference type="ARBA" id="ARBA00022801"/>
    </source>
</evidence>
<gene>
    <name evidence="10" type="primary">clpP</name>
</gene>
<evidence type="ECO:0000256" key="2">
    <source>
        <dbReference type="ARBA" id="ARBA00022640"/>
    </source>
</evidence>
<dbReference type="GO" id="GO:0051117">
    <property type="term" value="F:ATPase binding"/>
    <property type="evidence" value="ECO:0007669"/>
    <property type="project" value="TreeGrafter"/>
</dbReference>
<protein>
    <recommendedName>
        <fullName evidence="8">ATP-dependent Clp protease proteolytic subunit</fullName>
    </recommendedName>
</protein>
<evidence type="ECO:0000256" key="9">
    <source>
        <dbReference type="SAM" id="MobiDB-lite"/>
    </source>
</evidence>
<dbReference type="GO" id="GO:0004252">
    <property type="term" value="F:serine-type endopeptidase activity"/>
    <property type="evidence" value="ECO:0007669"/>
    <property type="project" value="UniProtKB-EC"/>
</dbReference>
<dbReference type="GO" id="GO:0006515">
    <property type="term" value="P:protein quality control for misfolded or incompletely synthesized proteins"/>
    <property type="evidence" value="ECO:0007669"/>
    <property type="project" value="TreeGrafter"/>
</dbReference>
<dbReference type="PRINTS" id="PR00127">
    <property type="entry name" value="CLPPROTEASEP"/>
</dbReference>
<dbReference type="PANTHER" id="PTHR10381">
    <property type="entry name" value="ATP-DEPENDENT CLP PROTEASE PROTEOLYTIC SUBUNIT"/>
    <property type="match status" value="1"/>
</dbReference>
<evidence type="ECO:0000256" key="1">
    <source>
        <dbReference type="ARBA" id="ARBA00007039"/>
    </source>
</evidence>
<dbReference type="PROSITE" id="PS00382">
    <property type="entry name" value="CLP_PROTEASE_HIS"/>
    <property type="match status" value="1"/>
</dbReference>
<proteinExistence type="inferred from homology"/>
<keyword evidence="5" id="KW-0720">Serine protease</keyword>
<comment type="similarity">
    <text evidence="1 8">Belongs to the peptidase S14 family.</text>
</comment>
<dbReference type="Gene3D" id="3.90.226.10">
    <property type="entry name" value="2-enoyl-CoA Hydratase, Chain A, domain 1"/>
    <property type="match status" value="1"/>
</dbReference>
<accession>A0A2P1GI45</accession>
<dbReference type="InterPro" id="IPR023562">
    <property type="entry name" value="ClpP/TepA"/>
</dbReference>
<dbReference type="PANTHER" id="PTHR10381:SF15">
    <property type="entry name" value="CHLOROPLASTIC ATP-DEPENDENT CLP PROTEASE PROTEOLYTIC SUBUNIT 1"/>
    <property type="match status" value="1"/>
</dbReference>
<keyword evidence="10" id="KW-0150">Chloroplast</keyword>
<evidence type="ECO:0000256" key="5">
    <source>
        <dbReference type="ARBA" id="ARBA00022825"/>
    </source>
</evidence>
<dbReference type="GO" id="GO:0004176">
    <property type="term" value="F:ATP-dependent peptidase activity"/>
    <property type="evidence" value="ECO:0007669"/>
    <property type="project" value="InterPro"/>
</dbReference>
<dbReference type="GO" id="GO:0009532">
    <property type="term" value="C:plastid stroma"/>
    <property type="evidence" value="ECO:0007669"/>
    <property type="project" value="UniProtKB-ARBA"/>
</dbReference>
<sequence>MPVGLPKVPFLTPKKKEEDEDKDEKEECNGLYQKRILILGAEITSENANILTGALIYFSLVDSSKEFKFYINSPGGSVIDGIAIYDTIDTLPAPVETTAMGLAASMACFILTAGTSRRAFPYARVMMHQPSISISDMGMEDGILEIYIIEKIRDSVIDGYRRRTLKSRTEIMDALEKDTFMSAIEAKEYRLVDHIIGEDGEEF</sequence>
<dbReference type="CDD" id="cd07017">
    <property type="entry name" value="S14_ClpP_2"/>
    <property type="match status" value="1"/>
</dbReference>
<dbReference type="Pfam" id="PF00574">
    <property type="entry name" value="CLP_protease"/>
    <property type="match status" value="1"/>
</dbReference>
<evidence type="ECO:0000256" key="8">
    <source>
        <dbReference type="RuleBase" id="RU003567"/>
    </source>
</evidence>
<organism evidence="10">
    <name type="scientific">Fridericia trichoclada</name>
    <dbReference type="NCBI Taxonomy" id="354049"/>
    <lineage>
        <taxon>Eukaryota</taxon>
        <taxon>Viridiplantae</taxon>
        <taxon>Streptophyta</taxon>
        <taxon>Embryophyta</taxon>
        <taxon>Tracheophyta</taxon>
        <taxon>Spermatophyta</taxon>
        <taxon>Magnoliopsida</taxon>
        <taxon>eudicotyledons</taxon>
        <taxon>Gunneridae</taxon>
        <taxon>Pentapetalae</taxon>
        <taxon>asterids</taxon>
        <taxon>lamiids</taxon>
        <taxon>Lamiales</taxon>
        <taxon>Bignoniaceae</taxon>
        <taxon>Bignonieae</taxon>
        <taxon>Fridericia</taxon>
    </lineage>
</organism>
<comment type="catalytic activity">
    <reaction evidence="6 7">
        <text>Hydrolysis of proteins to small peptides in the presence of ATP and magnesium. alpha-casein is the usual test substrate. In the absence of ATP, only oligopeptides shorter than five residues are hydrolyzed (such as succinyl-Leu-Tyr-|-NHMec, and Leu-Tyr-Leu-|-Tyr-Trp, in which cleavage of the -Tyr-|-Leu- and -Tyr-|-Trp bonds also occurs).</text>
        <dbReference type="EC" id="3.4.21.92"/>
    </reaction>
</comment>
<geneLocation type="chloroplast" evidence="10"/>
<evidence type="ECO:0000313" key="10">
    <source>
        <dbReference type="EMBL" id="AVM84637.1"/>
    </source>
</evidence>
<dbReference type="AlphaFoldDB" id="A0A2P1GI45"/>
<keyword evidence="3 10" id="KW-0645">Protease</keyword>
<feature type="region of interest" description="Disordered" evidence="9">
    <location>
        <begin position="1"/>
        <end position="26"/>
    </location>
</feature>
<dbReference type="InterPro" id="IPR001907">
    <property type="entry name" value="ClpP"/>
</dbReference>
<dbReference type="InterPro" id="IPR029045">
    <property type="entry name" value="ClpP/crotonase-like_dom_sf"/>
</dbReference>
<reference evidence="10" key="1">
    <citation type="journal article" date="2018" name="Mol. Phylogenet. Evol.">
        <title>Combining high-throughput sequencing and targeted loci data to infer the phylogeny of the "Adenocalymma-Neojobertia" clade (Bignonieae, Bignoniaceae).</title>
        <authorList>
            <person name="Fonseca L.H.M."/>
            <person name="Lohmann L.G."/>
        </authorList>
    </citation>
    <scope>NUCLEOTIDE SEQUENCE</scope>
</reference>
<feature type="active site" evidence="7">
    <location>
        <position position="128"/>
    </location>
</feature>
<dbReference type="GO" id="GO:0009368">
    <property type="term" value="C:endopeptidase Clp complex"/>
    <property type="evidence" value="ECO:0007669"/>
    <property type="project" value="TreeGrafter"/>
</dbReference>
<dbReference type="InterPro" id="IPR033135">
    <property type="entry name" value="ClpP_His_AS"/>
</dbReference>
<dbReference type="SUPFAM" id="SSF52096">
    <property type="entry name" value="ClpP/crotonase"/>
    <property type="match status" value="1"/>
</dbReference>